<reference evidence="2" key="1">
    <citation type="journal article" date="2020" name="Nature">
        <title>Giant virus diversity and host interactions through global metagenomics.</title>
        <authorList>
            <person name="Schulz F."/>
            <person name="Roux S."/>
            <person name="Paez-Espino D."/>
            <person name="Jungbluth S."/>
            <person name="Walsh D.A."/>
            <person name="Denef V.J."/>
            <person name="McMahon K.D."/>
            <person name="Konstantinidis K.T."/>
            <person name="Eloe-Fadrosh E.A."/>
            <person name="Kyrpides N.C."/>
            <person name="Woyke T."/>
        </authorList>
    </citation>
    <scope>NUCLEOTIDE SEQUENCE</scope>
    <source>
        <strain evidence="2">GVMAG-S-1029409-49</strain>
    </source>
</reference>
<organism evidence="2">
    <name type="scientific">viral metagenome</name>
    <dbReference type="NCBI Taxonomy" id="1070528"/>
    <lineage>
        <taxon>unclassified sequences</taxon>
        <taxon>metagenomes</taxon>
        <taxon>organismal metagenomes</taxon>
    </lineage>
</organism>
<dbReference type="GO" id="GO:0004252">
    <property type="term" value="F:serine-type endopeptidase activity"/>
    <property type="evidence" value="ECO:0007669"/>
    <property type="project" value="InterPro"/>
</dbReference>
<dbReference type="InterPro" id="IPR027065">
    <property type="entry name" value="Lon_Prtase"/>
</dbReference>
<evidence type="ECO:0000313" key="2">
    <source>
        <dbReference type="EMBL" id="QHU35470.1"/>
    </source>
</evidence>
<feature type="domain" description="AAA+ ATPase" evidence="1">
    <location>
        <begin position="382"/>
        <end position="564"/>
    </location>
</feature>
<accession>A0A6C0LYK9</accession>
<dbReference type="Gene3D" id="1.10.8.60">
    <property type="match status" value="1"/>
</dbReference>
<dbReference type="InterPro" id="IPR003959">
    <property type="entry name" value="ATPase_AAA_core"/>
</dbReference>
<proteinExistence type="predicted"/>
<protein>
    <recommendedName>
        <fullName evidence="1">AAA+ ATPase domain-containing protein</fullName>
    </recommendedName>
</protein>
<dbReference type="GO" id="GO:0016887">
    <property type="term" value="F:ATP hydrolysis activity"/>
    <property type="evidence" value="ECO:0007669"/>
    <property type="project" value="InterPro"/>
</dbReference>
<dbReference type="GO" id="GO:0006515">
    <property type="term" value="P:protein quality control for misfolded or incompletely synthesized proteins"/>
    <property type="evidence" value="ECO:0007669"/>
    <property type="project" value="TreeGrafter"/>
</dbReference>
<dbReference type="SMART" id="SM00382">
    <property type="entry name" value="AAA"/>
    <property type="match status" value="1"/>
</dbReference>
<name>A0A6C0LYK9_9ZZZZ</name>
<dbReference type="PANTHER" id="PTHR43718:SF2">
    <property type="entry name" value="LON PROTEASE HOMOLOG, MITOCHONDRIAL"/>
    <property type="match status" value="1"/>
</dbReference>
<dbReference type="Gene3D" id="3.40.50.300">
    <property type="entry name" value="P-loop containing nucleotide triphosphate hydrolases"/>
    <property type="match status" value="1"/>
</dbReference>
<dbReference type="GO" id="GO:0005524">
    <property type="term" value="F:ATP binding"/>
    <property type="evidence" value="ECO:0007669"/>
    <property type="project" value="InterPro"/>
</dbReference>
<evidence type="ECO:0000259" key="1">
    <source>
        <dbReference type="SMART" id="SM00382"/>
    </source>
</evidence>
<dbReference type="Pfam" id="PF00004">
    <property type="entry name" value="AAA"/>
    <property type="match status" value="1"/>
</dbReference>
<dbReference type="EMBL" id="MN740609">
    <property type="protein sequence ID" value="QHU35470.1"/>
    <property type="molecule type" value="Genomic_DNA"/>
</dbReference>
<dbReference type="InterPro" id="IPR027417">
    <property type="entry name" value="P-loop_NTPase"/>
</dbReference>
<dbReference type="SUPFAM" id="SSF52540">
    <property type="entry name" value="P-loop containing nucleoside triphosphate hydrolases"/>
    <property type="match status" value="1"/>
</dbReference>
<dbReference type="InterPro" id="IPR003593">
    <property type="entry name" value="AAA+_ATPase"/>
</dbReference>
<dbReference type="GO" id="GO:0004176">
    <property type="term" value="F:ATP-dependent peptidase activity"/>
    <property type="evidence" value="ECO:0007669"/>
    <property type="project" value="InterPro"/>
</dbReference>
<dbReference type="AlphaFoldDB" id="A0A6C0LYK9"/>
<dbReference type="PANTHER" id="PTHR43718">
    <property type="entry name" value="LON PROTEASE"/>
    <property type="match status" value="1"/>
</dbReference>
<sequence length="648" mass="74627">MPLRKRSKTVIARRGKKRIIEDESSSDDETYVDTSDGISMEAFATELLHNINESDAYWTPDRKMLRTILVSSLTESFPDLRTKNVEDAVKKALLEAGDKIVDEYVSATPCDERWKIGLQPAIIKKYEPRLQRIRSAIESDRITMLRILEADMSEDDRRKCIELYDIMNNIQPYTLEFMNIQSRIKRMLRQSTTKDADVPTVENIMKSNLSKEERDKCLELLDIMLYSASPNNVEGLSIVAEIKDILRRAPKDLSPSEIKIMRTRESDMKKEKNEHSIRKQIFDLKVDEKRRAIIYEKFIQLQELSRDDQNYANIKDWLLWVLQLPFDKIKALDVNEDSTNEEIREFVMMVGDRLNSRLAFMDDVKVELQQIINNRIRNRDTKGSRLGLCGVPGTGKSTIAEVLAWALGMPFERISLGGVIDAAMLSGMHGVWMKSTPSIIVQILSRMKHSNGIILFDEIDKLGETAHGKEVQYALLHITDYANNSEFRDQYLSDITIDLSRMWFMYAMNTADSLDVALRDRLNIVNVREYKSSEKCVIAQKYLLPEALENAGMSRNEIVLNDDGARYLLSLIGEDRSGMRPFKDEIESIVSRINMLKTAVDKKGVCHINLPYKFPAFNEWNGVLDRDVVAALWSKRRSNTDAIPMMYM</sequence>